<sequence>MRAQAPLLEAATRIQQLASERGFDGFTGTAIEDDTLVLYWHGKLPSAVAAAVSAHGRTIPITVRAAPYPASVLAAEAKRLSQLPGVNGAGALSDFSGVWVGVSDTAAARNAEKLASAVKIVPRVKGEATPLAWRWDDTEPFWGGGVVEHRSGIWPFYSYSYCTAGFAARRDSDNVEAMTLSYHCGTSQEWHTPEGGLTLGNTSSGVADVDGAYISGRDYGATVYVGPNNSSSGVAINGYVIPTEGTLVCYEGGFSGASCNSYVTTILAYEDGIGPGFWTEDAAQQAPAGQGDSGGPVLAGSTGSGLNGIGVITLGDLDTQTTCQGLGDRICSWRVFNVNLIAALVQQDLTLQSVP</sequence>
<dbReference type="InterPro" id="IPR009003">
    <property type="entry name" value="Peptidase_S1_PA"/>
</dbReference>
<name>A0ABU0ZKS8_9ACTN</name>
<evidence type="ECO:0000313" key="1">
    <source>
        <dbReference type="EMBL" id="MDQ7907630.1"/>
    </source>
</evidence>
<gene>
    <name evidence="1" type="ORF">RB614_24210</name>
</gene>
<organism evidence="1 2">
    <name type="scientific">Phytohabitans maris</name>
    <dbReference type="NCBI Taxonomy" id="3071409"/>
    <lineage>
        <taxon>Bacteria</taxon>
        <taxon>Bacillati</taxon>
        <taxon>Actinomycetota</taxon>
        <taxon>Actinomycetes</taxon>
        <taxon>Micromonosporales</taxon>
        <taxon>Micromonosporaceae</taxon>
    </lineage>
</organism>
<proteinExistence type="predicted"/>
<evidence type="ECO:0000313" key="2">
    <source>
        <dbReference type="Proteomes" id="UP001230908"/>
    </source>
</evidence>
<dbReference type="Proteomes" id="UP001230908">
    <property type="component" value="Unassembled WGS sequence"/>
</dbReference>
<dbReference type="Gene3D" id="2.40.10.10">
    <property type="entry name" value="Trypsin-like serine proteases"/>
    <property type="match status" value="2"/>
</dbReference>
<dbReference type="RefSeq" id="WP_308714907.1">
    <property type="nucleotide sequence ID" value="NZ_JAVHUY010000023.1"/>
</dbReference>
<protein>
    <recommendedName>
        <fullName evidence="3">Peptidase S1 domain-containing protein</fullName>
    </recommendedName>
</protein>
<dbReference type="EMBL" id="JAVHUY010000023">
    <property type="protein sequence ID" value="MDQ7907630.1"/>
    <property type="molecule type" value="Genomic_DNA"/>
</dbReference>
<reference evidence="1 2" key="1">
    <citation type="submission" date="2023-08" db="EMBL/GenBank/DDBJ databases">
        <title>Phytohabitans sansha sp. nov., isolated from marine sediment.</title>
        <authorList>
            <person name="Zhao Y."/>
            <person name="Yi K."/>
        </authorList>
    </citation>
    <scope>NUCLEOTIDE SEQUENCE [LARGE SCALE GENOMIC DNA]</scope>
    <source>
        <strain evidence="1 2">ZYX-F-186</strain>
    </source>
</reference>
<keyword evidence="2" id="KW-1185">Reference proteome</keyword>
<comment type="caution">
    <text evidence="1">The sequence shown here is derived from an EMBL/GenBank/DDBJ whole genome shotgun (WGS) entry which is preliminary data.</text>
</comment>
<dbReference type="SUPFAM" id="SSF50494">
    <property type="entry name" value="Trypsin-like serine proteases"/>
    <property type="match status" value="1"/>
</dbReference>
<dbReference type="InterPro" id="IPR043504">
    <property type="entry name" value="Peptidase_S1_PA_chymotrypsin"/>
</dbReference>
<accession>A0ABU0ZKS8</accession>
<evidence type="ECO:0008006" key="3">
    <source>
        <dbReference type="Google" id="ProtNLM"/>
    </source>
</evidence>